<name>A0A6G1PJB4_CHAAH</name>
<evidence type="ECO:0000313" key="1">
    <source>
        <dbReference type="EMBL" id="KAF3690096.1"/>
    </source>
</evidence>
<dbReference type="AlphaFoldDB" id="A0A6G1PJB4"/>
<protein>
    <submittedName>
        <fullName evidence="1">Uncharacterized protein</fullName>
    </submittedName>
</protein>
<evidence type="ECO:0000313" key="2">
    <source>
        <dbReference type="Proteomes" id="UP000503349"/>
    </source>
</evidence>
<sequence length="55" mass="5959">MDRSALDLVVLSFASFAWGPLSFCFSLSVSLFLSLALSLSLSVSLSHCFNETNLN</sequence>
<dbReference type="Proteomes" id="UP000503349">
    <property type="component" value="Chromosome 5"/>
</dbReference>
<proteinExistence type="predicted"/>
<dbReference type="EMBL" id="CM015716">
    <property type="protein sequence ID" value="KAF3690096.1"/>
    <property type="molecule type" value="Genomic_DNA"/>
</dbReference>
<accession>A0A6G1PJB4</accession>
<keyword evidence="2" id="KW-1185">Reference proteome</keyword>
<reference evidence="2" key="2">
    <citation type="submission" date="2019-02" db="EMBL/GenBank/DDBJ databases">
        <title>Opniocepnalus argus Var Kimnra genome.</title>
        <authorList>
            <person name="Zhou C."/>
            <person name="Xiao S."/>
        </authorList>
    </citation>
    <scope>NUCLEOTIDE SEQUENCE [LARGE SCALE GENOMIC DNA]</scope>
</reference>
<gene>
    <name evidence="1" type="ORF">EXN66_Car005768</name>
</gene>
<reference evidence="1 2" key="1">
    <citation type="submission" date="2019-02" db="EMBL/GenBank/DDBJ databases">
        <title>Opniocepnalus argus genome.</title>
        <authorList>
            <person name="Zhou C."/>
            <person name="Xiao S."/>
        </authorList>
    </citation>
    <scope>NUCLEOTIDE SEQUENCE [LARGE SCALE GENOMIC DNA]</scope>
    <source>
        <strain evidence="1">OARG1902GOOAL</strain>
        <tissue evidence="1">Muscle</tissue>
    </source>
</reference>
<organism evidence="1 2">
    <name type="scientific">Channa argus</name>
    <name type="common">Northern snakehead</name>
    <name type="synonym">Ophicephalus argus</name>
    <dbReference type="NCBI Taxonomy" id="215402"/>
    <lineage>
        <taxon>Eukaryota</taxon>
        <taxon>Metazoa</taxon>
        <taxon>Chordata</taxon>
        <taxon>Craniata</taxon>
        <taxon>Vertebrata</taxon>
        <taxon>Euteleostomi</taxon>
        <taxon>Actinopterygii</taxon>
        <taxon>Neopterygii</taxon>
        <taxon>Teleostei</taxon>
        <taxon>Neoteleostei</taxon>
        <taxon>Acanthomorphata</taxon>
        <taxon>Anabantaria</taxon>
        <taxon>Anabantiformes</taxon>
        <taxon>Channoidei</taxon>
        <taxon>Channidae</taxon>
        <taxon>Channa</taxon>
    </lineage>
</organism>